<evidence type="ECO:0000256" key="8">
    <source>
        <dbReference type="SAM" id="Phobius"/>
    </source>
</evidence>
<feature type="transmembrane region" description="Helical" evidence="8">
    <location>
        <begin position="101"/>
        <end position="120"/>
    </location>
</feature>
<keyword evidence="5" id="KW-0133">Cell shape</keyword>
<dbReference type="NCBIfam" id="TIGR03426">
    <property type="entry name" value="shape_MreD"/>
    <property type="match status" value="1"/>
</dbReference>
<evidence type="ECO:0000256" key="1">
    <source>
        <dbReference type="ARBA" id="ARBA00004651"/>
    </source>
</evidence>
<keyword evidence="3" id="KW-1003">Cell membrane</keyword>
<sequence length="163" mass="18343">MNQEIRYALIIGTLYGLGAILLQSLLVPFIEISVSRPDLVLVMVLLLARRFGSTSGSTIGFVLGIIQDAVTAMPIGLSALPKAIAGYGAGKMSLFKFEGPFAYLWYILFIFIHEFIYYWLMHYKMDASFSFLIYSRVFPNTIYTSAMLWVVNLFTAKSLAREI</sequence>
<evidence type="ECO:0000256" key="5">
    <source>
        <dbReference type="ARBA" id="ARBA00022960"/>
    </source>
</evidence>
<protein>
    <submittedName>
        <fullName evidence="9">Rod shape-determining protein MreD</fullName>
    </submittedName>
</protein>
<reference evidence="9" key="1">
    <citation type="journal article" date="2020" name="mSystems">
        <title>Genome- and Community-Level Interaction Insights into Carbon Utilization and Element Cycling Functions of Hydrothermarchaeota in Hydrothermal Sediment.</title>
        <authorList>
            <person name="Zhou Z."/>
            <person name="Liu Y."/>
            <person name="Xu W."/>
            <person name="Pan J."/>
            <person name="Luo Z.H."/>
            <person name="Li M."/>
        </authorList>
    </citation>
    <scope>NUCLEOTIDE SEQUENCE [LARGE SCALE GENOMIC DNA]</scope>
    <source>
        <strain evidence="9">HyVt-456</strain>
    </source>
</reference>
<comment type="similarity">
    <text evidence="2">Belongs to the MreD family.</text>
</comment>
<evidence type="ECO:0000256" key="2">
    <source>
        <dbReference type="ARBA" id="ARBA00007776"/>
    </source>
</evidence>
<gene>
    <name evidence="9" type="primary">mreD</name>
    <name evidence="9" type="ORF">ENJ10_13595</name>
</gene>
<evidence type="ECO:0000256" key="3">
    <source>
        <dbReference type="ARBA" id="ARBA00022475"/>
    </source>
</evidence>
<evidence type="ECO:0000256" key="7">
    <source>
        <dbReference type="ARBA" id="ARBA00023136"/>
    </source>
</evidence>
<accession>A0A7V1LPE2</accession>
<dbReference type="Pfam" id="PF04093">
    <property type="entry name" value="MreD"/>
    <property type="match status" value="1"/>
</dbReference>
<evidence type="ECO:0000313" key="9">
    <source>
        <dbReference type="EMBL" id="HED11721.1"/>
    </source>
</evidence>
<dbReference type="Proteomes" id="UP000886005">
    <property type="component" value="Unassembled WGS sequence"/>
</dbReference>
<evidence type="ECO:0000256" key="4">
    <source>
        <dbReference type="ARBA" id="ARBA00022692"/>
    </source>
</evidence>
<comment type="caution">
    <text evidence="9">The sequence shown here is derived from an EMBL/GenBank/DDBJ whole genome shotgun (WGS) entry which is preliminary data.</text>
</comment>
<feature type="transmembrane region" description="Helical" evidence="8">
    <location>
        <begin position="140"/>
        <end position="160"/>
    </location>
</feature>
<keyword evidence="4 8" id="KW-0812">Transmembrane</keyword>
<dbReference type="InterPro" id="IPR007227">
    <property type="entry name" value="Cell_shape_determining_MreD"/>
</dbReference>
<proteinExistence type="inferred from homology"/>
<name>A0A7V1LPE2_CALAY</name>
<dbReference type="AlphaFoldDB" id="A0A7V1LPE2"/>
<dbReference type="GO" id="GO:0008360">
    <property type="term" value="P:regulation of cell shape"/>
    <property type="evidence" value="ECO:0007669"/>
    <property type="project" value="UniProtKB-KW"/>
</dbReference>
<organism evidence="9">
    <name type="scientific">Caldithrix abyssi</name>
    <dbReference type="NCBI Taxonomy" id="187145"/>
    <lineage>
        <taxon>Bacteria</taxon>
        <taxon>Pseudomonadati</taxon>
        <taxon>Calditrichota</taxon>
        <taxon>Calditrichia</taxon>
        <taxon>Calditrichales</taxon>
        <taxon>Calditrichaceae</taxon>
        <taxon>Caldithrix</taxon>
    </lineage>
</organism>
<comment type="subcellular location">
    <subcellularLocation>
        <location evidence="1">Cell membrane</location>
        <topology evidence="1">Multi-pass membrane protein</topology>
    </subcellularLocation>
</comment>
<keyword evidence="6 8" id="KW-1133">Transmembrane helix</keyword>
<dbReference type="GO" id="GO:0005886">
    <property type="term" value="C:plasma membrane"/>
    <property type="evidence" value="ECO:0007669"/>
    <property type="project" value="UniProtKB-SubCell"/>
</dbReference>
<keyword evidence="7 8" id="KW-0472">Membrane</keyword>
<feature type="transmembrane region" description="Helical" evidence="8">
    <location>
        <begin position="7"/>
        <end position="30"/>
    </location>
</feature>
<evidence type="ECO:0000256" key="6">
    <source>
        <dbReference type="ARBA" id="ARBA00022989"/>
    </source>
</evidence>
<feature type="transmembrane region" description="Helical" evidence="8">
    <location>
        <begin position="59"/>
        <end position="80"/>
    </location>
</feature>
<dbReference type="EMBL" id="DRLD01000382">
    <property type="protein sequence ID" value="HED11721.1"/>
    <property type="molecule type" value="Genomic_DNA"/>
</dbReference>